<keyword evidence="3" id="KW-1185">Reference proteome</keyword>
<proteinExistence type="predicted"/>
<dbReference type="STRING" id="574349.SAMN05443545_101325"/>
<dbReference type="Proteomes" id="UP000198500">
    <property type="component" value="Unassembled WGS sequence"/>
</dbReference>
<protein>
    <submittedName>
        <fullName evidence="2">Uncharacterized protein</fullName>
    </submittedName>
</protein>
<dbReference type="AlphaFoldDB" id="A0A1H2RJB3"/>
<evidence type="ECO:0000313" key="3">
    <source>
        <dbReference type="Proteomes" id="UP000198500"/>
    </source>
</evidence>
<gene>
    <name evidence="2" type="ORF">SAMN05443545_101325</name>
</gene>
<organism evidence="2 3">
    <name type="scientific">Aidingimonas halophila</name>
    <dbReference type="NCBI Taxonomy" id="574349"/>
    <lineage>
        <taxon>Bacteria</taxon>
        <taxon>Pseudomonadati</taxon>
        <taxon>Pseudomonadota</taxon>
        <taxon>Gammaproteobacteria</taxon>
        <taxon>Oceanospirillales</taxon>
        <taxon>Halomonadaceae</taxon>
        <taxon>Aidingimonas</taxon>
    </lineage>
</organism>
<name>A0A1H2RJB3_9GAMM</name>
<evidence type="ECO:0000313" key="2">
    <source>
        <dbReference type="EMBL" id="SDW18864.1"/>
    </source>
</evidence>
<feature type="region of interest" description="Disordered" evidence="1">
    <location>
        <begin position="1"/>
        <end position="42"/>
    </location>
</feature>
<accession>A0A1H2RJB3</accession>
<reference evidence="2 3" key="1">
    <citation type="submission" date="2016-10" db="EMBL/GenBank/DDBJ databases">
        <authorList>
            <person name="de Groot N.N."/>
        </authorList>
    </citation>
    <scope>NUCLEOTIDE SEQUENCE [LARGE SCALE GENOMIC DNA]</scope>
    <source>
        <strain evidence="2 3">DSM 19219</strain>
    </source>
</reference>
<evidence type="ECO:0000256" key="1">
    <source>
        <dbReference type="SAM" id="MobiDB-lite"/>
    </source>
</evidence>
<dbReference type="EMBL" id="FNNI01000001">
    <property type="protein sequence ID" value="SDW18864.1"/>
    <property type="molecule type" value="Genomic_DNA"/>
</dbReference>
<feature type="compositionally biased region" description="Basic and acidic residues" evidence="1">
    <location>
        <begin position="1"/>
        <end position="21"/>
    </location>
</feature>
<dbReference type="RefSeq" id="WP_092567740.1">
    <property type="nucleotide sequence ID" value="NZ_BMXH01000001.1"/>
</dbReference>
<sequence>MKLMPHERGEPSPEPKQEPRQAKSKRKAPQPAQERDPIESLMISDDARRALRSLINADTHDERVTVLLNYSTRAGAEAMLDLVATYVAVSKHWADRRGAA</sequence>